<keyword evidence="1" id="KW-0436">Ligase</keyword>
<dbReference type="EMBL" id="VSSQ01076256">
    <property type="protein sequence ID" value="MPN26666.1"/>
    <property type="molecule type" value="Genomic_DNA"/>
</dbReference>
<dbReference type="GO" id="GO:0000166">
    <property type="term" value="F:nucleotide binding"/>
    <property type="evidence" value="ECO:0007669"/>
    <property type="project" value="InterPro"/>
</dbReference>
<dbReference type="AlphaFoldDB" id="A0A645GKB8"/>
<evidence type="ECO:0000313" key="1">
    <source>
        <dbReference type="EMBL" id="MPN26666.1"/>
    </source>
</evidence>
<dbReference type="InterPro" id="IPR001114">
    <property type="entry name" value="Adenylosuccinate_synthetase"/>
</dbReference>
<dbReference type="InterPro" id="IPR027417">
    <property type="entry name" value="P-loop_NTPase"/>
</dbReference>
<reference evidence="1" key="1">
    <citation type="submission" date="2019-08" db="EMBL/GenBank/DDBJ databases">
        <authorList>
            <person name="Kucharzyk K."/>
            <person name="Murdoch R.W."/>
            <person name="Higgins S."/>
            <person name="Loffler F."/>
        </authorList>
    </citation>
    <scope>NUCLEOTIDE SEQUENCE</scope>
</reference>
<dbReference type="GO" id="GO:0004019">
    <property type="term" value="F:adenylosuccinate synthase activity"/>
    <property type="evidence" value="ECO:0007669"/>
    <property type="project" value="UniProtKB-EC"/>
</dbReference>
<organism evidence="1">
    <name type="scientific">bioreactor metagenome</name>
    <dbReference type="NCBI Taxonomy" id="1076179"/>
    <lineage>
        <taxon>unclassified sequences</taxon>
        <taxon>metagenomes</taxon>
        <taxon>ecological metagenomes</taxon>
    </lineage>
</organism>
<dbReference type="GO" id="GO:0046040">
    <property type="term" value="P:IMP metabolic process"/>
    <property type="evidence" value="ECO:0007669"/>
    <property type="project" value="TreeGrafter"/>
</dbReference>
<dbReference type="SUPFAM" id="SSF52540">
    <property type="entry name" value="P-loop containing nucleoside triphosphate hydrolases"/>
    <property type="match status" value="1"/>
</dbReference>
<dbReference type="PANTHER" id="PTHR11846">
    <property type="entry name" value="ADENYLOSUCCINATE SYNTHETASE"/>
    <property type="match status" value="1"/>
</dbReference>
<name>A0A645GKB8_9ZZZZ</name>
<dbReference type="PANTHER" id="PTHR11846:SF0">
    <property type="entry name" value="ADENYLOSUCCINATE SYNTHETASE"/>
    <property type="match status" value="1"/>
</dbReference>
<comment type="caution">
    <text evidence="1">The sequence shown here is derived from an EMBL/GenBank/DDBJ whole genome shotgun (WGS) entry which is preliminary data.</text>
</comment>
<proteinExistence type="predicted"/>
<sequence>MPLAEDLYRAEPVYIEVPGWNCNTQQVRSWQELPKAAQEYVELIEKACGVKASWLSVGPSREATFLRS</sequence>
<dbReference type="Gene3D" id="3.90.170.10">
    <property type="entry name" value="Adenylosuccinate Synthetase, subunit A, domain 3"/>
    <property type="match status" value="1"/>
</dbReference>
<dbReference type="GO" id="GO:0005737">
    <property type="term" value="C:cytoplasm"/>
    <property type="evidence" value="ECO:0007669"/>
    <property type="project" value="TreeGrafter"/>
</dbReference>
<dbReference type="Pfam" id="PF00709">
    <property type="entry name" value="Adenylsucc_synt"/>
    <property type="match status" value="1"/>
</dbReference>
<protein>
    <submittedName>
        <fullName evidence="1">Adenylosuccinate synthetase</fullName>
        <ecNumber evidence="1">6.3.4.4</ecNumber>
    </submittedName>
</protein>
<gene>
    <name evidence="1" type="primary">purA_42</name>
    <name evidence="1" type="ORF">SDC9_174091</name>
</gene>
<accession>A0A645GKB8</accession>
<dbReference type="InterPro" id="IPR042111">
    <property type="entry name" value="Adenylosuccinate_synth_dom3"/>
</dbReference>
<dbReference type="EC" id="6.3.4.4" evidence="1"/>
<dbReference type="GO" id="GO:0044208">
    <property type="term" value="P:'de novo' AMP biosynthetic process"/>
    <property type="evidence" value="ECO:0007669"/>
    <property type="project" value="TreeGrafter"/>
</dbReference>